<proteinExistence type="predicted"/>
<reference evidence="3" key="1">
    <citation type="submission" date="2016-04" db="EMBL/GenBank/DDBJ databases">
        <authorList>
            <person name="Chen L."/>
            <person name="Zhuang W."/>
            <person name="Wang G."/>
        </authorList>
    </citation>
    <scope>NUCLEOTIDE SEQUENCE [LARGE SCALE GENOMIC DNA]</scope>
    <source>
        <strain evidence="3">208</strain>
    </source>
</reference>
<dbReference type="SUPFAM" id="SSF52833">
    <property type="entry name" value="Thioredoxin-like"/>
    <property type="match status" value="1"/>
</dbReference>
<evidence type="ECO:0000313" key="2">
    <source>
        <dbReference type="EMBL" id="OQP67842.1"/>
    </source>
</evidence>
<dbReference type="RefSeq" id="WP_081160668.1">
    <property type="nucleotide sequence ID" value="NZ_LWBP01000006.1"/>
</dbReference>
<keyword evidence="1" id="KW-0732">Signal</keyword>
<keyword evidence="3" id="KW-1185">Reference proteome</keyword>
<dbReference type="STRING" id="550983.A4R26_32590"/>
<dbReference type="InterPro" id="IPR036249">
    <property type="entry name" value="Thioredoxin-like_sf"/>
</dbReference>
<gene>
    <name evidence="2" type="ORF">A4R26_32590</name>
</gene>
<dbReference type="EMBL" id="LWBP01000006">
    <property type="protein sequence ID" value="OQP67842.1"/>
    <property type="molecule type" value="Genomic_DNA"/>
</dbReference>
<dbReference type="OrthoDB" id="678949at2"/>
<comment type="caution">
    <text evidence="2">The sequence shown here is derived from an EMBL/GenBank/DDBJ whole genome shotgun (WGS) entry which is preliminary data.</text>
</comment>
<feature type="chain" id="PRO_5011963673" description="DUF4252 domain-containing protein" evidence="1">
    <location>
        <begin position="27"/>
        <end position="197"/>
    </location>
</feature>
<accession>A0A1V9GBB0</accession>
<name>A0A1V9GBB0_9BACT</name>
<sequence>MRIINKHQSFYLKYILALLCSIAAYTADCQSIYDHSFRDVNNRNVQLKDFAGKKLLFIILPVSATDSLVAQLKNFVASYGDKVRVIGVLSQQDGHSKSGKTDIMNSYQKSGILITEVMGSKKGNGQSPLMKWLTTKNENGHFDMDVKGPGQKFFVNEQGKLYAVLGQLPLSSPFINKIINATDSGQQPMPAQQKIKP</sequence>
<feature type="signal peptide" evidence="1">
    <location>
        <begin position="1"/>
        <end position="26"/>
    </location>
</feature>
<protein>
    <recommendedName>
        <fullName evidence="4">DUF4252 domain-containing protein</fullName>
    </recommendedName>
</protein>
<dbReference type="AlphaFoldDB" id="A0A1V9GBB0"/>
<evidence type="ECO:0000256" key="1">
    <source>
        <dbReference type="SAM" id="SignalP"/>
    </source>
</evidence>
<dbReference type="Proteomes" id="UP000192276">
    <property type="component" value="Unassembled WGS sequence"/>
</dbReference>
<dbReference type="Gene3D" id="3.40.30.10">
    <property type="entry name" value="Glutaredoxin"/>
    <property type="match status" value="1"/>
</dbReference>
<evidence type="ECO:0000313" key="3">
    <source>
        <dbReference type="Proteomes" id="UP000192276"/>
    </source>
</evidence>
<organism evidence="2 3">
    <name type="scientific">Niastella populi</name>
    <dbReference type="NCBI Taxonomy" id="550983"/>
    <lineage>
        <taxon>Bacteria</taxon>
        <taxon>Pseudomonadati</taxon>
        <taxon>Bacteroidota</taxon>
        <taxon>Chitinophagia</taxon>
        <taxon>Chitinophagales</taxon>
        <taxon>Chitinophagaceae</taxon>
        <taxon>Niastella</taxon>
    </lineage>
</organism>
<evidence type="ECO:0008006" key="4">
    <source>
        <dbReference type="Google" id="ProtNLM"/>
    </source>
</evidence>